<sequence length="235" mass="25594">MSSRNRDDVEEIVLGGGANGITFVDGPRTSVELVGDVAVYFSGTLNEELSNDSESCAHEIWRRYNNRQQYPNGAIDLGPLSGEFSMIIFDKLAGCILAARDSSGAVPLYWGTSNFGECLLFSSDPRLLEESCADADAFPTGTLFVSKCGEISGDLNMLVSDEWAEGEEDLKEEEEEPDYLVKEDEARAAFHSPFGHRGFGSGSTALKRSWQNLVPSESPHGSELSLENLQQQPVA</sequence>
<protein>
    <recommendedName>
        <fullName evidence="2">DUF3700 domain-containing protein</fullName>
    </recommendedName>
</protein>
<dbReference type="InterPro" id="IPR024286">
    <property type="entry name" value="DUF3700"/>
</dbReference>
<dbReference type="PANTHER" id="PTHR45952">
    <property type="entry name" value="ALUMINUM INDUCED PROTEIN WITH YGL AND LRDR MOTIFS"/>
    <property type="match status" value="1"/>
</dbReference>
<dbReference type="KEGG" id="mis:MICPUN_99585"/>
<reference evidence="3 4" key="1">
    <citation type="journal article" date="2009" name="Science">
        <title>Green evolution and dynamic adaptations revealed by genomes of the marine picoeukaryotes Micromonas.</title>
        <authorList>
            <person name="Worden A.Z."/>
            <person name="Lee J.H."/>
            <person name="Mock T."/>
            <person name="Rouze P."/>
            <person name="Simmons M.P."/>
            <person name="Aerts A.L."/>
            <person name="Allen A.E."/>
            <person name="Cuvelier M.L."/>
            <person name="Derelle E."/>
            <person name="Everett M.V."/>
            <person name="Foulon E."/>
            <person name="Grimwood J."/>
            <person name="Gundlach H."/>
            <person name="Henrissat B."/>
            <person name="Napoli C."/>
            <person name="McDonald S.M."/>
            <person name="Parker M.S."/>
            <person name="Rombauts S."/>
            <person name="Salamov A."/>
            <person name="Von Dassow P."/>
            <person name="Badger J.H."/>
            <person name="Coutinho P.M."/>
            <person name="Demir E."/>
            <person name="Dubchak I."/>
            <person name="Gentemann C."/>
            <person name="Eikrem W."/>
            <person name="Gready J.E."/>
            <person name="John U."/>
            <person name="Lanier W."/>
            <person name="Lindquist E.A."/>
            <person name="Lucas S."/>
            <person name="Mayer K.F."/>
            <person name="Moreau H."/>
            <person name="Not F."/>
            <person name="Otillar R."/>
            <person name="Panaud O."/>
            <person name="Pangilinan J."/>
            <person name="Paulsen I."/>
            <person name="Piegu B."/>
            <person name="Poliakov A."/>
            <person name="Robbens S."/>
            <person name="Schmutz J."/>
            <person name="Toulza E."/>
            <person name="Wyss T."/>
            <person name="Zelensky A."/>
            <person name="Zhou K."/>
            <person name="Armbrust E.V."/>
            <person name="Bhattacharya D."/>
            <person name="Goodenough U.W."/>
            <person name="Van de Peer Y."/>
            <person name="Grigoriev I.V."/>
        </authorList>
    </citation>
    <scope>NUCLEOTIDE SEQUENCE [LARGE SCALE GENOMIC DNA]</scope>
    <source>
        <strain evidence="4">RCC299 / NOUM17</strain>
    </source>
</reference>
<keyword evidence="4" id="KW-1185">Reference proteome</keyword>
<organism evidence="3 4">
    <name type="scientific">Micromonas commoda (strain RCC299 / NOUM17 / CCMP2709)</name>
    <name type="common">Picoplanktonic green alga</name>
    <dbReference type="NCBI Taxonomy" id="296587"/>
    <lineage>
        <taxon>Eukaryota</taxon>
        <taxon>Viridiplantae</taxon>
        <taxon>Chlorophyta</taxon>
        <taxon>Mamiellophyceae</taxon>
        <taxon>Mamiellales</taxon>
        <taxon>Mamiellaceae</taxon>
        <taxon>Micromonas</taxon>
    </lineage>
</organism>
<evidence type="ECO:0000256" key="1">
    <source>
        <dbReference type="SAM" id="MobiDB-lite"/>
    </source>
</evidence>
<dbReference type="PANTHER" id="PTHR45952:SF4">
    <property type="entry name" value="ALUMINUM INDUCED PROTEIN WITH YGL AND LRDR MOTIFS"/>
    <property type="match status" value="1"/>
</dbReference>
<evidence type="ECO:0000259" key="2">
    <source>
        <dbReference type="Pfam" id="PF12481"/>
    </source>
</evidence>
<dbReference type="eggNOG" id="ENOG502QT10">
    <property type="taxonomic scope" value="Eukaryota"/>
</dbReference>
<dbReference type="Pfam" id="PF12481">
    <property type="entry name" value="DUF3700"/>
    <property type="match status" value="1"/>
</dbReference>
<dbReference type="SUPFAM" id="SSF56235">
    <property type="entry name" value="N-terminal nucleophile aminohydrolases (Ntn hydrolases)"/>
    <property type="match status" value="1"/>
</dbReference>
<dbReference type="OrthoDB" id="2019121at2759"/>
<feature type="region of interest" description="Disordered" evidence="1">
    <location>
        <begin position="210"/>
        <end position="235"/>
    </location>
</feature>
<dbReference type="RefSeq" id="XP_002501025.1">
    <property type="nucleotide sequence ID" value="XM_002500979.1"/>
</dbReference>
<accession>C1E258</accession>
<dbReference type="InParanoid" id="C1E258"/>
<dbReference type="Gene3D" id="3.60.20.10">
    <property type="entry name" value="Glutamine Phosphoribosylpyrophosphate, subunit 1, domain 1"/>
    <property type="match status" value="1"/>
</dbReference>
<dbReference type="InterPro" id="IPR044828">
    <property type="entry name" value="TSJT1-like"/>
</dbReference>
<feature type="domain" description="DUF3700" evidence="2">
    <location>
        <begin position="59"/>
        <end position="151"/>
    </location>
</feature>
<evidence type="ECO:0000313" key="3">
    <source>
        <dbReference type="EMBL" id="ACO62283.1"/>
    </source>
</evidence>
<dbReference type="Proteomes" id="UP000002009">
    <property type="component" value="Chromosome 3"/>
</dbReference>
<dbReference type="AlphaFoldDB" id="C1E258"/>
<name>C1E258_MICCC</name>
<feature type="compositionally biased region" description="Polar residues" evidence="1">
    <location>
        <begin position="225"/>
        <end position="235"/>
    </location>
</feature>
<proteinExistence type="predicted"/>
<dbReference type="GeneID" id="8241794"/>
<dbReference type="EMBL" id="CP001324">
    <property type="protein sequence ID" value="ACO62283.1"/>
    <property type="molecule type" value="Genomic_DNA"/>
</dbReference>
<dbReference type="InterPro" id="IPR029055">
    <property type="entry name" value="Ntn_hydrolases_N"/>
</dbReference>
<gene>
    <name evidence="3" type="ORF">MICPUN_99585</name>
</gene>
<evidence type="ECO:0000313" key="4">
    <source>
        <dbReference type="Proteomes" id="UP000002009"/>
    </source>
</evidence>